<evidence type="ECO:0000313" key="1">
    <source>
        <dbReference type="EMBL" id="BCG45511.1"/>
    </source>
</evidence>
<reference evidence="1 2" key="1">
    <citation type="submission" date="2020-06" db="EMBL/GenBank/DDBJ databases">
        <title>Interaction of electrochemicaly active bacteria, Geobacter bremensis R4 on different carbon anode.</title>
        <authorList>
            <person name="Meng L."/>
            <person name="Yoshida N."/>
        </authorList>
    </citation>
    <scope>NUCLEOTIDE SEQUENCE [LARGE SCALE GENOMIC DNA]</scope>
    <source>
        <strain evidence="1 2">R4</strain>
    </source>
</reference>
<gene>
    <name evidence="1" type="ORF">GEOBRER4_n0268</name>
</gene>
<dbReference type="AlphaFoldDB" id="A0A6S6M191"/>
<organism evidence="1 2">
    <name type="scientific">Citrifermentans bremense</name>
    <dbReference type="NCBI Taxonomy" id="60035"/>
    <lineage>
        <taxon>Bacteria</taxon>
        <taxon>Pseudomonadati</taxon>
        <taxon>Thermodesulfobacteriota</taxon>
        <taxon>Desulfuromonadia</taxon>
        <taxon>Geobacterales</taxon>
        <taxon>Geobacteraceae</taxon>
        <taxon>Citrifermentans</taxon>
    </lineage>
</organism>
<dbReference type="RefSeq" id="WP_185243909.1">
    <property type="nucleotide sequence ID" value="NZ_AP023213.1"/>
</dbReference>
<evidence type="ECO:0000313" key="2">
    <source>
        <dbReference type="Proteomes" id="UP000515472"/>
    </source>
</evidence>
<name>A0A6S6M191_9BACT</name>
<protein>
    <submittedName>
        <fullName evidence="1">Uncharacterized protein</fullName>
    </submittedName>
</protein>
<dbReference type="EMBL" id="AP023213">
    <property type="protein sequence ID" value="BCG45511.1"/>
    <property type="molecule type" value="Genomic_DNA"/>
</dbReference>
<accession>A0A6S6M191</accession>
<proteinExistence type="predicted"/>
<sequence>MTDFIEDLFAVLMVTQEEKTCNVCGRTFLKDIADTQTEDVCPDCQEAENQ</sequence>
<keyword evidence="2" id="KW-1185">Reference proteome</keyword>
<dbReference type="KEGG" id="gbn:GEOBRER4_02610"/>
<dbReference type="Proteomes" id="UP000515472">
    <property type="component" value="Chromosome"/>
</dbReference>